<gene>
    <name evidence="2" type="ORF">MM415B03305_0012</name>
</gene>
<proteinExistence type="predicted"/>
<dbReference type="InterPro" id="IPR058346">
    <property type="entry name" value="DUF8033"/>
</dbReference>
<dbReference type="AlphaFoldDB" id="A0A6M3LB07"/>
<evidence type="ECO:0000313" key="2">
    <source>
        <dbReference type="EMBL" id="QJA91673.1"/>
    </source>
</evidence>
<protein>
    <recommendedName>
        <fullName evidence="1">DUF8033 domain-containing protein</fullName>
    </recommendedName>
</protein>
<evidence type="ECO:0000259" key="1">
    <source>
        <dbReference type="Pfam" id="PF26096"/>
    </source>
</evidence>
<name>A0A6M3LB07_9ZZZZ</name>
<dbReference type="EMBL" id="MT143004">
    <property type="protein sequence ID" value="QJA91673.1"/>
    <property type="molecule type" value="Genomic_DNA"/>
</dbReference>
<sequence>MKYNKNLKVEGSKVYSYNTHVATIDHKANELLVHGYWSVTTSRHVNYVAETYGLKKVKAEKAEAPEEKKNPFKIAAGVAMLGNIFCDSQAEKNAWKKRMLVAGVPGLDIPNNWDGLSEAEKEKRLDGVIELAKGGI</sequence>
<accession>A0A6M3LB07</accession>
<reference evidence="2" key="1">
    <citation type="submission" date="2020-03" db="EMBL/GenBank/DDBJ databases">
        <title>The deep terrestrial virosphere.</title>
        <authorList>
            <person name="Holmfeldt K."/>
            <person name="Nilsson E."/>
            <person name="Simone D."/>
            <person name="Lopez-Fernandez M."/>
            <person name="Wu X."/>
            <person name="de Brujin I."/>
            <person name="Lundin D."/>
            <person name="Andersson A."/>
            <person name="Bertilsson S."/>
            <person name="Dopson M."/>
        </authorList>
    </citation>
    <scope>NUCLEOTIDE SEQUENCE</scope>
    <source>
        <strain evidence="2">MM415B03305</strain>
    </source>
</reference>
<feature type="domain" description="DUF8033" evidence="1">
    <location>
        <begin position="10"/>
        <end position="60"/>
    </location>
</feature>
<dbReference type="Pfam" id="PF26096">
    <property type="entry name" value="DUF8033"/>
    <property type="match status" value="1"/>
</dbReference>
<organism evidence="2">
    <name type="scientific">viral metagenome</name>
    <dbReference type="NCBI Taxonomy" id="1070528"/>
    <lineage>
        <taxon>unclassified sequences</taxon>
        <taxon>metagenomes</taxon>
        <taxon>organismal metagenomes</taxon>
    </lineage>
</organism>